<gene>
    <name evidence="1" type="ORF">FHS57_001441</name>
</gene>
<dbReference type="Proteomes" id="UP000541352">
    <property type="component" value="Unassembled WGS sequence"/>
</dbReference>
<name>A0A7W5ZKE6_9BACT</name>
<evidence type="ECO:0000313" key="1">
    <source>
        <dbReference type="EMBL" id="MBB3837447.1"/>
    </source>
</evidence>
<accession>A0A7W5ZKE6</accession>
<protein>
    <submittedName>
        <fullName evidence="1">Uncharacterized protein</fullName>
    </submittedName>
</protein>
<proteinExistence type="predicted"/>
<reference evidence="1 2" key="1">
    <citation type="submission" date="2020-08" db="EMBL/GenBank/DDBJ databases">
        <title>Genomic Encyclopedia of Type Strains, Phase IV (KMG-IV): sequencing the most valuable type-strain genomes for metagenomic binning, comparative biology and taxonomic classification.</title>
        <authorList>
            <person name="Goeker M."/>
        </authorList>
    </citation>
    <scope>NUCLEOTIDE SEQUENCE [LARGE SCALE GENOMIC DNA]</scope>
    <source>
        <strain evidence="1 2">DSM 17976</strain>
    </source>
</reference>
<dbReference type="AlphaFoldDB" id="A0A7W5ZKE6"/>
<keyword evidence="2" id="KW-1185">Reference proteome</keyword>
<sequence>MELKRNGGSFILLQMVRLSEALFQQFNLYSKVHLLTCKQYRNLKCTFFPP</sequence>
<organism evidence="1 2">
    <name type="scientific">Runella defluvii</name>
    <dbReference type="NCBI Taxonomy" id="370973"/>
    <lineage>
        <taxon>Bacteria</taxon>
        <taxon>Pseudomonadati</taxon>
        <taxon>Bacteroidota</taxon>
        <taxon>Cytophagia</taxon>
        <taxon>Cytophagales</taxon>
        <taxon>Spirosomataceae</taxon>
        <taxon>Runella</taxon>
    </lineage>
</organism>
<dbReference type="EMBL" id="JACIBY010000002">
    <property type="protein sequence ID" value="MBB3837447.1"/>
    <property type="molecule type" value="Genomic_DNA"/>
</dbReference>
<comment type="caution">
    <text evidence="1">The sequence shown here is derived from an EMBL/GenBank/DDBJ whole genome shotgun (WGS) entry which is preliminary data.</text>
</comment>
<evidence type="ECO:0000313" key="2">
    <source>
        <dbReference type="Proteomes" id="UP000541352"/>
    </source>
</evidence>